<dbReference type="InterPro" id="IPR005024">
    <property type="entry name" value="Snf7_fam"/>
</dbReference>
<proteinExistence type="predicted"/>
<evidence type="ECO:0000256" key="1">
    <source>
        <dbReference type="SAM" id="MobiDB-lite"/>
    </source>
</evidence>
<feature type="region of interest" description="Disordered" evidence="1">
    <location>
        <begin position="1"/>
        <end position="25"/>
    </location>
</feature>
<dbReference type="AlphaFoldDB" id="A0A7S3BP32"/>
<sequence length="220" mass="24330">MEKVKALFGGKKPNPKEQVRKWQSELRKEQRAVDRQIRDIERTRKSVEKDVRAAAKRGDTKSCRILAREMVRAKSTVARLYTNKANLNSVGLKLGEQLATVSAVGHLEKSASVMAAMSKLMNQGEMAKSLAEMSREMMKAGVIEEMVNDGIESALDEEDLEEEADAEVAKVLADVAGDMLKDLPGMESVASLVQAKEEPAAQQEEEEMDGLRERLAAVRT</sequence>
<gene>
    <name evidence="2" type="ORF">PSIN1315_LOCUS7359</name>
</gene>
<protein>
    <recommendedName>
        <fullName evidence="3">Charged multivesicular body protein 3</fullName>
    </recommendedName>
</protein>
<dbReference type="Pfam" id="PF03357">
    <property type="entry name" value="Snf7"/>
    <property type="match status" value="1"/>
</dbReference>
<evidence type="ECO:0000313" key="2">
    <source>
        <dbReference type="EMBL" id="CAE0139375.1"/>
    </source>
</evidence>
<accession>A0A7S3BP32</accession>
<organism evidence="2">
    <name type="scientific">Prasinoderma singulare</name>
    <dbReference type="NCBI Taxonomy" id="676789"/>
    <lineage>
        <taxon>Eukaryota</taxon>
        <taxon>Viridiplantae</taxon>
        <taxon>Prasinodermophyta</taxon>
        <taxon>Prasinodermophyceae</taxon>
        <taxon>Prasinodermales</taxon>
        <taxon>Prasinodermaceae</taxon>
        <taxon>Prasinoderma</taxon>
    </lineage>
</organism>
<dbReference type="Gene3D" id="6.10.140.1230">
    <property type="match status" value="1"/>
</dbReference>
<name>A0A7S3BP32_9VIRI</name>
<dbReference type="EMBL" id="HBHY01011393">
    <property type="protein sequence ID" value="CAE0139375.1"/>
    <property type="molecule type" value="Transcribed_RNA"/>
</dbReference>
<feature type="compositionally biased region" description="Basic and acidic residues" evidence="1">
    <location>
        <begin position="14"/>
        <end position="25"/>
    </location>
</feature>
<dbReference type="GO" id="GO:0007034">
    <property type="term" value="P:vacuolar transport"/>
    <property type="evidence" value="ECO:0007669"/>
    <property type="project" value="InterPro"/>
</dbReference>
<dbReference type="PANTHER" id="PTHR10476">
    <property type="entry name" value="CHARGED MULTIVESICULAR BODY PROTEIN"/>
    <property type="match status" value="1"/>
</dbReference>
<evidence type="ECO:0008006" key="3">
    <source>
        <dbReference type="Google" id="ProtNLM"/>
    </source>
</evidence>
<reference evidence="2" key="1">
    <citation type="submission" date="2021-01" db="EMBL/GenBank/DDBJ databases">
        <authorList>
            <person name="Corre E."/>
            <person name="Pelletier E."/>
            <person name="Niang G."/>
            <person name="Scheremetjew M."/>
            <person name="Finn R."/>
            <person name="Kale V."/>
            <person name="Holt S."/>
            <person name="Cochrane G."/>
            <person name="Meng A."/>
            <person name="Brown T."/>
            <person name="Cohen L."/>
        </authorList>
    </citation>
    <scope>NUCLEOTIDE SEQUENCE</scope>
    <source>
        <strain evidence="2">RCC927</strain>
    </source>
</reference>